<dbReference type="InterPro" id="IPR046348">
    <property type="entry name" value="SIS_dom_sf"/>
</dbReference>
<feature type="domain" description="SIS" evidence="1">
    <location>
        <begin position="37"/>
        <end position="198"/>
    </location>
</feature>
<accession>A0AB38YIQ9</accession>
<protein>
    <submittedName>
        <fullName evidence="2">SIS domain-containing protein</fullName>
    </submittedName>
</protein>
<evidence type="ECO:0000313" key="2">
    <source>
        <dbReference type="EMBL" id="WLD58964.1"/>
    </source>
</evidence>
<dbReference type="GO" id="GO:1901135">
    <property type="term" value="P:carbohydrate derivative metabolic process"/>
    <property type="evidence" value="ECO:0007669"/>
    <property type="project" value="InterPro"/>
</dbReference>
<dbReference type="PANTHER" id="PTHR30390">
    <property type="entry name" value="SEDOHEPTULOSE 7-PHOSPHATE ISOMERASE / DNAA INITIATOR-ASSOCIATING FACTOR FOR REPLICATION INITIATION"/>
    <property type="match status" value="1"/>
</dbReference>
<gene>
    <name evidence="2" type="ORF">NFC81_04030</name>
</gene>
<dbReference type="SUPFAM" id="SSF53697">
    <property type="entry name" value="SIS domain"/>
    <property type="match status" value="1"/>
</dbReference>
<dbReference type="AlphaFoldDB" id="A0AB38YIQ9"/>
<organism evidence="2">
    <name type="scientific">Salinispirillum sp. LH 10-3-1</name>
    <dbReference type="NCBI Taxonomy" id="2952525"/>
    <lineage>
        <taxon>Bacteria</taxon>
        <taxon>Pseudomonadati</taxon>
        <taxon>Pseudomonadota</taxon>
        <taxon>Gammaproteobacteria</taxon>
        <taxon>Oceanospirillales</taxon>
        <taxon>Saccharospirillaceae</taxon>
        <taxon>Salinispirillum</taxon>
    </lineage>
</organism>
<dbReference type="Gene3D" id="3.40.50.10490">
    <property type="entry name" value="Glucose-6-phosphate isomerase like protein, domain 1"/>
    <property type="match status" value="1"/>
</dbReference>
<proteinExistence type="predicted"/>
<dbReference type="GO" id="GO:0097367">
    <property type="term" value="F:carbohydrate derivative binding"/>
    <property type="evidence" value="ECO:0007669"/>
    <property type="project" value="InterPro"/>
</dbReference>
<dbReference type="InterPro" id="IPR001347">
    <property type="entry name" value="SIS_dom"/>
</dbReference>
<sequence>MSDTRMLLTERIVGAIEHLQETAEQCLERVSNAGDLMSNTFLNDGKILVCGNGPSAASAQLLASYLLHRFSHDRPALPAINLSNNSALITQIGVESSINDVFAKPIQALAHPQDLLVVFDHGTKIGNLVQAVQAAHNRGLRVLAFTCQEGEDVQSVLTPEDIELPVPQAGARAIEAHTVLIHLLCELIDLHIFGSEELS</sequence>
<dbReference type="PROSITE" id="PS51464">
    <property type="entry name" value="SIS"/>
    <property type="match status" value="1"/>
</dbReference>
<dbReference type="PANTHER" id="PTHR30390:SF6">
    <property type="entry name" value="DNAA INITIATOR-ASSOCIATING PROTEIN DIAA"/>
    <property type="match status" value="1"/>
</dbReference>
<evidence type="ECO:0000259" key="1">
    <source>
        <dbReference type="PROSITE" id="PS51464"/>
    </source>
</evidence>
<dbReference type="CDD" id="cd05006">
    <property type="entry name" value="SIS_GmhA"/>
    <property type="match status" value="1"/>
</dbReference>
<dbReference type="InterPro" id="IPR050099">
    <property type="entry name" value="SIS_GmhA/DiaA_subfam"/>
</dbReference>
<dbReference type="RefSeq" id="WP_304996252.1">
    <property type="nucleotide sequence ID" value="NZ_CP101717.1"/>
</dbReference>
<dbReference type="Pfam" id="PF13580">
    <property type="entry name" value="SIS_2"/>
    <property type="match status" value="1"/>
</dbReference>
<reference evidence="2" key="1">
    <citation type="submission" date="2022-07" db="EMBL/GenBank/DDBJ databases">
        <title>Complete genome sequence of Salinispirillum sp. LH10-3-1 capable of multiple carbohydrate inversion isolated from a soda lake.</title>
        <authorList>
            <person name="Liu J."/>
            <person name="Zhai Y."/>
            <person name="Zhang H."/>
            <person name="Yang H."/>
            <person name="Qu J."/>
            <person name="Li J."/>
        </authorList>
    </citation>
    <scope>NUCLEOTIDE SEQUENCE</scope>
    <source>
        <strain evidence="2">LH 10-3-1</strain>
    </source>
</reference>
<name>A0AB38YIQ9_9GAMM</name>
<dbReference type="EMBL" id="CP101717">
    <property type="protein sequence ID" value="WLD58964.1"/>
    <property type="molecule type" value="Genomic_DNA"/>
</dbReference>
<dbReference type="InterPro" id="IPR035461">
    <property type="entry name" value="GmhA/DiaA"/>
</dbReference>